<dbReference type="InterPro" id="IPR050871">
    <property type="entry name" value="26S_Proteasome/COP9_Components"/>
</dbReference>
<protein>
    <submittedName>
        <fullName evidence="1">Uncharacterized protein</fullName>
    </submittedName>
</protein>
<sequence>MFVIIEICGGNDREEFNVFSIFHKAHIINSASSHPRVMEIINECEGKIHMLEHQWSQATTNFFEAFKNYDEVGNDQRRIQCLK</sequence>
<dbReference type="PANTHER" id="PTHR10678">
    <property type="entry name" value="26S PROTEASOME NON-ATPASE REGULATORY SUBUNIT 11/COP9 SIGNALOSOME COMPLEX SUBUNIT 2"/>
    <property type="match status" value="1"/>
</dbReference>
<reference evidence="1 2" key="1">
    <citation type="submission" date="2024-08" db="EMBL/GenBank/DDBJ databases">
        <title>Insights into the chromosomal genome structure of Flemingia macrophylla.</title>
        <authorList>
            <person name="Ding Y."/>
            <person name="Zhao Y."/>
            <person name="Bi W."/>
            <person name="Wu M."/>
            <person name="Zhao G."/>
            <person name="Gong Y."/>
            <person name="Li W."/>
            <person name="Zhang P."/>
        </authorList>
    </citation>
    <scope>NUCLEOTIDE SEQUENCE [LARGE SCALE GENOMIC DNA]</scope>
    <source>
        <strain evidence="1">DYQJB</strain>
        <tissue evidence="1">Leaf</tissue>
    </source>
</reference>
<dbReference type="Gene3D" id="1.25.40.570">
    <property type="match status" value="1"/>
</dbReference>
<organism evidence="1 2">
    <name type="scientific">Flemingia macrophylla</name>
    <dbReference type="NCBI Taxonomy" id="520843"/>
    <lineage>
        <taxon>Eukaryota</taxon>
        <taxon>Viridiplantae</taxon>
        <taxon>Streptophyta</taxon>
        <taxon>Embryophyta</taxon>
        <taxon>Tracheophyta</taxon>
        <taxon>Spermatophyta</taxon>
        <taxon>Magnoliopsida</taxon>
        <taxon>eudicotyledons</taxon>
        <taxon>Gunneridae</taxon>
        <taxon>Pentapetalae</taxon>
        <taxon>rosids</taxon>
        <taxon>fabids</taxon>
        <taxon>Fabales</taxon>
        <taxon>Fabaceae</taxon>
        <taxon>Papilionoideae</taxon>
        <taxon>50 kb inversion clade</taxon>
        <taxon>NPAAA clade</taxon>
        <taxon>indigoferoid/millettioid clade</taxon>
        <taxon>Phaseoleae</taxon>
        <taxon>Flemingia</taxon>
    </lineage>
</organism>
<evidence type="ECO:0000313" key="2">
    <source>
        <dbReference type="Proteomes" id="UP001603857"/>
    </source>
</evidence>
<accession>A0ABD1NHS9</accession>
<gene>
    <name evidence="1" type="ORF">Fmac_001681</name>
</gene>
<dbReference type="EMBL" id="JBGMDY010000001">
    <property type="protein sequence ID" value="KAL2347681.1"/>
    <property type="molecule type" value="Genomic_DNA"/>
</dbReference>
<keyword evidence="2" id="KW-1185">Reference proteome</keyword>
<dbReference type="Proteomes" id="UP001603857">
    <property type="component" value="Unassembled WGS sequence"/>
</dbReference>
<name>A0ABD1NHS9_9FABA</name>
<dbReference type="AlphaFoldDB" id="A0ABD1NHS9"/>
<comment type="caution">
    <text evidence="1">The sequence shown here is derived from an EMBL/GenBank/DDBJ whole genome shotgun (WGS) entry which is preliminary data.</text>
</comment>
<proteinExistence type="predicted"/>
<evidence type="ECO:0000313" key="1">
    <source>
        <dbReference type="EMBL" id="KAL2347681.1"/>
    </source>
</evidence>